<gene>
    <name evidence="1" type="ORF">A2154_02970</name>
</gene>
<evidence type="ECO:0000313" key="1">
    <source>
        <dbReference type="EMBL" id="OGG08920.1"/>
    </source>
</evidence>
<dbReference type="EMBL" id="MFJC01000039">
    <property type="protein sequence ID" value="OGG08920.1"/>
    <property type="molecule type" value="Genomic_DNA"/>
</dbReference>
<dbReference type="InterPro" id="IPR035985">
    <property type="entry name" value="Ubiquitin-activating_enz"/>
</dbReference>
<accession>A0A1F5Z905</accession>
<reference evidence="1 2" key="1">
    <citation type="journal article" date="2016" name="Nat. Commun.">
        <title>Thousands of microbial genomes shed light on interconnected biogeochemical processes in an aquifer system.</title>
        <authorList>
            <person name="Anantharaman K."/>
            <person name="Brown C.T."/>
            <person name="Hug L.A."/>
            <person name="Sharon I."/>
            <person name="Castelle C.J."/>
            <person name="Probst A.J."/>
            <person name="Thomas B.C."/>
            <person name="Singh A."/>
            <person name="Wilkins M.J."/>
            <person name="Karaoz U."/>
            <person name="Brodie E.L."/>
            <person name="Williams K.H."/>
            <person name="Hubbard S.S."/>
            <person name="Banfield J.F."/>
        </authorList>
    </citation>
    <scope>NUCLEOTIDE SEQUENCE [LARGE SCALE GENOMIC DNA]</scope>
</reference>
<dbReference type="AlphaFoldDB" id="A0A1F5Z905"/>
<protein>
    <submittedName>
        <fullName evidence="1">Uncharacterized protein</fullName>
    </submittedName>
</protein>
<organism evidence="1 2">
    <name type="scientific">Candidatus Gottesmanbacteria bacterium RBG_16_43_7</name>
    <dbReference type="NCBI Taxonomy" id="1798373"/>
    <lineage>
        <taxon>Bacteria</taxon>
        <taxon>Candidatus Gottesmaniibacteriota</taxon>
    </lineage>
</organism>
<comment type="caution">
    <text evidence="1">The sequence shown here is derived from an EMBL/GenBank/DDBJ whole genome shotgun (WGS) entry which is preliminary data.</text>
</comment>
<name>A0A1F5Z905_9BACT</name>
<dbReference type="SUPFAM" id="SSF69572">
    <property type="entry name" value="Activating enzymes of the ubiquitin-like proteins"/>
    <property type="match status" value="1"/>
</dbReference>
<dbReference type="Proteomes" id="UP000176854">
    <property type="component" value="Unassembled WGS sequence"/>
</dbReference>
<dbReference type="Gene3D" id="3.40.50.720">
    <property type="entry name" value="NAD(P)-binding Rossmann-like Domain"/>
    <property type="match status" value="1"/>
</dbReference>
<sequence length="480" mass="53882">MAALEIPRDHLVGPLRQAKLDQLPTFSENVSRVERDNYLEKAFKNILNRGELYPLGISLDLPKAQAEIAEFESQVNVVTGQGSRTLTDQIEQLFQRFTPGSKKFKATNRDAYKEQLYKFLSERGFDENIPLAKQLENTGSIFYFPLGIGRDRKLIVNKILFPPPHLQYELLTASAWNLVDPEAQRVLKHSRASVIGLSVGIRNLQSLLALGVTDFDIGDPTILHADVMGRIDDFGYNPNFHGVNKTLVAVNGIMRRFPYARIRAFLDGITPANYTEYFRGNLLGDSHIQNGGRWIISEEVDDFTGKALTRKGARLLPDNIPWDLIMIGDVGHRATFFHENRLVEAFQGVFDRINLGDIYGDKFVSENSNLLALFGSVGGFEGIPLELLQLLQQGKIGDRPEAAITRVPQTFGATALTQALFFEAVRLIAGNQCLKPFAVFDLEKGLIEMDEEEYLETLNQELFIQKNMNTAMFGRGSLLV</sequence>
<dbReference type="GO" id="GO:0008641">
    <property type="term" value="F:ubiquitin-like modifier activating enzyme activity"/>
    <property type="evidence" value="ECO:0007669"/>
    <property type="project" value="InterPro"/>
</dbReference>
<dbReference type="STRING" id="1798373.A2154_02970"/>
<evidence type="ECO:0000313" key="2">
    <source>
        <dbReference type="Proteomes" id="UP000176854"/>
    </source>
</evidence>
<proteinExistence type="predicted"/>